<dbReference type="Proteomes" id="UP001355056">
    <property type="component" value="Unassembled WGS sequence"/>
</dbReference>
<feature type="chain" id="PRO_5046002075" description="Lipoprotein" evidence="1">
    <location>
        <begin position="20"/>
        <end position="139"/>
    </location>
</feature>
<evidence type="ECO:0008006" key="4">
    <source>
        <dbReference type="Google" id="ProtNLM"/>
    </source>
</evidence>
<dbReference type="RefSeq" id="WP_332613986.1">
    <property type="nucleotide sequence ID" value="NZ_JAXGFP010000001.1"/>
</dbReference>
<comment type="caution">
    <text evidence="2">The sequence shown here is derived from an EMBL/GenBank/DDBJ whole genome shotgun (WGS) entry which is preliminary data.</text>
</comment>
<evidence type="ECO:0000256" key="1">
    <source>
        <dbReference type="SAM" id="SignalP"/>
    </source>
</evidence>
<dbReference type="PROSITE" id="PS51257">
    <property type="entry name" value="PROKAR_LIPOPROTEIN"/>
    <property type="match status" value="1"/>
</dbReference>
<gene>
    <name evidence="2" type="ORF">SNE34_01350</name>
</gene>
<proteinExistence type="predicted"/>
<evidence type="ECO:0000313" key="3">
    <source>
        <dbReference type="Proteomes" id="UP001355056"/>
    </source>
</evidence>
<organism evidence="2 3">
    <name type="scientific">Novilysobacter erysipheiresistens</name>
    <dbReference type="NCBI Taxonomy" id="1749332"/>
    <lineage>
        <taxon>Bacteria</taxon>
        <taxon>Pseudomonadati</taxon>
        <taxon>Pseudomonadota</taxon>
        <taxon>Gammaproteobacteria</taxon>
        <taxon>Lysobacterales</taxon>
        <taxon>Lysobacteraceae</taxon>
        <taxon>Novilysobacter</taxon>
    </lineage>
</organism>
<keyword evidence="1" id="KW-0732">Signal</keyword>
<sequence>MKAFSLSVIAGLAAAMALAGCGSEAVAKAADAEYEQNRAERESWIRCADHEWQADDASTTDDESNDQELGCFGSITLNVTNQSSGNSYPLDAETQGYVVEQVYFRRGGNVDFPDCELEDDYTGECVDEGGNWWTFNGPQ</sequence>
<dbReference type="EMBL" id="JAXGFP010000001">
    <property type="protein sequence ID" value="MEG3182661.1"/>
    <property type="molecule type" value="Genomic_DNA"/>
</dbReference>
<feature type="signal peptide" evidence="1">
    <location>
        <begin position="1"/>
        <end position="19"/>
    </location>
</feature>
<reference evidence="2 3" key="1">
    <citation type="journal article" date="2016" name="Int. J. Syst. Evol. Microbiol.">
        <title>Lysobacter erysipheiresistens sp. nov., an antagonist of powdery mildew, isolated from tobacco-cultivated soil.</title>
        <authorList>
            <person name="Xie B."/>
            <person name="Li T."/>
            <person name="Lin X."/>
            <person name="Wang C.J."/>
            <person name="Chen Y.J."/>
            <person name="Liu W.J."/>
            <person name="Zhao Z.W."/>
        </authorList>
    </citation>
    <scope>NUCLEOTIDE SEQUENCE [LARGE SCALE GENOMIC DNA]</scope>
    <source>
        <strain evidence="2 3">RS-LYSO-3</strain>
    </source>
</reference>
<evidence type="ECO:0000313" key="2">
    <source>
        <dbReference type="EMBL" id="MEG3182661.1"/>
    </source>
</evidence>
<protein>
    <recommendedName>
        <fullName evidence="4">Lipoprotein</fullName>
    </recommendedName>
</protein>
<name>A0ABU7YUN0_9GAMM</name>
<keyword evidence="3" id="KW-1185">Reference proteome</keyword>
<accession>A0ABU7YUN0</accession>